<dbReference type="AlphaFoldDB" id="A0A142VBY5"/>
<dbReference type="InterPro" id="IPR036388">
    <property type="entry name" value="WH-like_DNA-bd_sf"/>
</dbReference>
<evidence type="ECO:0000313" key="3">
    <source>
        <dbReference type="Proteomes" id="UP000076394"/>
    </source>
</evidence>
<dbReference type="GO" id="GO:0006950">
    <property type="term" value="P:response to stress"/>
    <property type="evidence" value="ECO:0007669"/>
    <property type="project" value="TreeGrafter"/>
</dbReference>
<dbReference type="PANTHER" id="PTHR33164">
    <property type="entry name" value="TRANSCRIPTIONAL REGULATOR, MARR FAMILY"/>
    <property type="match status" value="1"/>
</dbReference>
<dbReference type="EMBL" id="CP011127">
    <property type="protein sequence ID" value="AMU87324.1"/>
    <property type="molecule type" value="Genomic_DNA"/>
</dbReference>
<dbReference type="PANTHER" id="PTHR33164:SF43">
    <property type="entry name" value="HTH-TYPE TRANSCRIPTIONAL REPRESSOR YETL"/>
    <property type="match status" value="1"/>
</dbReference>
<dbReference type="RefSeq" id="WP_015408020.1">
    <property type="nucleotide sequence ID" value="NZ_AP024514.1"/>
</dbReference>
<dbReference type="SMART" id="SM00347">
    <property type="entry name" value="HTH_MARR"/>
    <property type="match status" value="1"/>
</dbReference>
<dbReference type="PATRIC" id="fig|61435.6.peg.162"/>
<organism evidence="2 3">
    <name type="scientific">Dehalococcoides mccartyi</name>
    <dbReference type="NCBI Taxonomy" id="61435"/>
    <lineage>
        <taxon>Bacteria</taxon>
        <taxon>Bacillati</taxon>
        <taxon>Chloroflexota</taxon>
        <taxon>Dehalococcoidia</taxon>
        <taxon>Dehalococcoidales</taxon>
        <taxon>Dehalococcoidaceae</taxon>
        <taxon>Dehalococcoides</taxon>
    </lineage>
</organism>
<dbReference type="PROSITE" id="PS50995">
    <property type="entry name" value="HTH_MARR_2"/>
    <property type="match status" value="1"/>
</dbReference>
<evidence type="ECO:0000313" key="2">
    <source>
        <dbReference type="EMBL" id="AMU87324.1"/>
    </source>
</evidence>
<dbReference type="Proteomes" id="UP000076394">
    <property type="component" value="Chromosome"/>
</dbReference>
<reference evidence="2 3" key="1">
    <citation type="submission" date="2015-03" db="EMBL/GenBank/DDBJ databases">
        <title>Genomic characterization of Dehalococcoides mccartyi strain 11a5, an unusal plasmid-containing chloroethene dechlorinator.</title>
        <authorList>
            <person name="Zhao S."/>
            <person name="Ding C."/>
            <person name="He J."/>
        </authorList>
    </citation>
    <scope>NUCLEOTIDE SEQUENCE [LARGE SCALE GENOMIC DNA]</scope>
    <source>
        <strain evidence="2 3">11a5</strain>
    </source>
</reference>
<sequence length="174" mass="19957">MTRTPRLNTFEIWGIIMQARAVAYNVRRKELTEQDLTPEQAGILNILHKGKTKIITPAKIAKEYLREPHTISVILKRMEDKGLIALTKNLARRNMIRVTLTEKGENARTDAFRLDRTSKLFENLSDDEIKTLYSLLTKVMNNSVKALAESASDANRDLSIFHEYDTKLKSEDLP</sequence>
<dbReference type="InterPro" id="IPR036390">
    <property type="entry name" value="WH_DNA-bd_sf"/>
</dbReference>
<gene>
    <name evidence="2" type="ORF">Dm11a5_1498</name>
</gene>
<dbReference type="Gene3D" id="1.10.10.10">
    <property type="entry name" value="Winged helix-like DNA-binding domain superfamily/Winged helix DNA-binding domain"/>
    <property type="match status" value="1"/>
</dbReference>
<dbReference type="OrthoDB" id="165901at2"/>
<dbReference type="InterPro" id="IPR000835">
    <property type="entry name" value="HTH_MarR-typ"/>
</dbReference>
<dbReference type="GO" id="GO:0003700">
    <property type="term" value="F:DNA-binding transcription factor activity"/>
    <property type="evidence" value="ECO:0007669"/>
    <property type="project" value="InterPro"/>
</dbReference>
<accession>A0A142VBY5</accession>
<dbReference type="SUPFAM" id="SSF46785">
    <property type="entry name" value="Winged helix' DNA-binding domain"/>
    <property type="match status" value="1"/>
</dbReference>
<feature type="domain" description="HTH marR-type" evidence="1">
    <location>
        <begin position="1"/>
        <end position="141"/>
    </location>
</feature>
<name>A0A142VBY5_9CHLR</name>
<protein>
    <submittedName>
        <fullName evidence="2">MarR family transcriptional regulator</fullName>
    </submittedName>
</protein>
<evidence type="ECO:0000259" key="1">
    <source>
        <dbReference type="PROSITE" id="PS50995"/>
    </source>
</evidence>
<proteinExistence type="predicted"/>
<dbReference type="Pfam" id="PF12802">
    <property type="entry name" value="MarR_2"/>
    <property type="match status" value="1"/>
</dbReference>
<dbReference type="InterPro" id="IPR039422">
    <property type="entry name" value="MarR/SlyA-like"/>
</dbReference>